<reference evidence="4 5" key="1">
    <citation type="submission" date="2011-09" db="EMBL/GenBank/DDBJ databases">
        <authorList>
            <consortium name="US DOE Joint Genome Institute (JGI-PGF)"/>
            <person name="Lucas S."/>
            <person name="Han J."/>
            <person name="Lapidus A."/>
            <person name="Cheng J.-F."/>
            <person name="Goodwin L."/>
            <person name="Pitluck S."/>
            <person name="Peters L."/>
            <person name="Land M.L."/>
            <person name="Hauser L."/>
            <person name="Brambilla E."/>
            <person name="Klenk H.-P."/>
            <person name="Woyke T.J."/>
        </authorList>
    </citation>
    <scope>NUCLEOTIDE SEQUENCE [LARGE SCALE GENOMIC DNA]</scope>
    <source>
        <strain evidence="4 5">K62</strain>
    </source>
</reference>
<evidence type="ECO:0000313" key="4">
    <source>
        <dbReference type="EMBL" id="EIF00222.1"/>
    </source>
</evidence>
<dbReference type="Pfam" id="PF00196">
    <property type="entry name" value="GerE"/>
    <property type="match status" value="1"/>
</dbReference>
<dbReference type="EMBL" id="CM001484">
    <property type="protein sequence ID" value="EIF00222.1"/>
    <property type="molecule type" value="Genomic_DNA"/>
</dbReference>
<dbReference type="SUPFAM" id="SSF46894">
    <property type="entry name" value="C-terminal effector domain of the bipartite response regulators"/>
    <property type="match status" value="1"/>
</dbReference>
<sequence length="864" mass="93333">MADHEAALAELTSLLAECVEGRGGLALITGGLGSGKTELLRRFADRAAEAGALVLCARGIWSERSLPAGVLDQLVHGAGVSPETTDRLAAFATACAEESSDRSSLRLRHELCSELSRLSHGRPVVISVDDVQFADRQSREFLLRLCRRVSSARLLLVLAEREHSHSLAMRLHAELDPSSVRRVRLGPLSESEVTALLSERLGPTGASRLAPLWCRWSGGNVMLVRAMAADLAAGHEVDERTLGPTGVETVLAALHRWEPSLSAVAKAMAVLADDCSVDLVARLADLTTEVTERLMGALEASGLVMGARFRHAGVRAAVLRGLTADERSALHGRAAEALHRRGDDATTVATHLLALDRVDNWAVDVLRIAAEQALSADEVEDAIRCLELASTAAVGAQRFEIGRMLVRALWRINPAASATYLEPLRTALWAGRSRGRDVVLVLWHAFWSGDHDTVDCVLAACRENPELLDVRSAAELRIICHVHGLGPESGDAPEGGPPSSDPWAEAGRVLGRFWTTKFDRRDLSAAEHVLKSSHPGETAPEVVVTALLALVFAGEPDSAARWCERMIARAADGGANTWRALCEVVRAHLTLRRGDSATAFRLAASAMRLLPTQGWGVLIGYPVAVQLLALTETGEPDVLEELLRLPVPEAMFDGVIGLFYLHARGHAHLAQGRALAAISDFQTCAARMRQRGSDLPLVAPWRLDLAEANLALGRPDAARDLVTEQLGNADRRTRGIALRLLAELNGPRQRAELLRKSVELLKACGDGRELARTRRRFERLFDGRTAHVDRLAAHGVPALSDSERRVAELAALGHTNREISALLYITVSTVEQHLTRVYRKLGVKGRAELPRELGIHADACGTGA</sequence>
<dbReference type="InterPro" id="IPR036388">
    <property type="entry name" value="WH-like_DNA-bd_sf"/>
</dbReference>
<keyword evidence="5" id="KW-1185">Reference proteome</keyword>
<feature type="domain" description="HTH luxR-type" evidence="3">
    <location>
        <begin position="792"/>
        <end position="857"/>
    </location>
</feature>
<dbReference type="SUPFAM" id="SSF52540">
    <property type="entry name" value="P-loop containing nucleoside triphosphate hydrolases"/>
    <property type="match status" value="1"/>
</dbReference>
<dbReference type="HOGENOM" id="CLU_006850_1_2_11"/>
<dbReference type="CDD" id="cd06170">
    <property type="entry name" value="LuxR_C_like"/>
    <property type="match status" value="1"/>
</dbReference>
<gene>
    <name evidence="4" type="ORF">SacglDRAFT_03360</name>
</gene>
<dbReference type="InterPro" id="IPR016032">
    <property type="entry name" value="Sig_transdc_resp-reg_C-effctor"/>
</dbReference>
<keyword evidence="1" id="KW-0547">Nucleotide-binding</keyword>
<organism evidence="4 5">
    <name type="scientific">Saccharomonospora glauca K62</name>
    <dbReference type="NCBI Taxonomy" id="928724"/>
    <lineage>
        <taxon>Bacteria</taxon>
        <taxon>Bacillati</taxon>
        <taxon>Actinomycetota</taxon>
        <taxon>Actinomycetes</taxon>
        <taxon>Pseudonocardiales</taxon>
        <taxon>Pseudonocardiaceae</taxon>
        <taxon>Saccharomonospora</taxon>
    </lineage>
</organism>
<dbReference type="GO" id="GO:0006355">
    <property type="term" value="P:regulation of DNA-templated transcription"/>
    <property type="evidence" value="ECO:0007669"/>
    <property type="project" value="InterPro"/>
</dbReference>
<dbReference type="Gene3D" id="1.10.10.10">
    <property type="entry name" value="Winged helix-like DNA-binding domain superfamily/Winged helix DNA-binding domain"/>
    <property type="match status" value="1"/>
</dbReference>
<dbReference type="InterPro" id="IPR041664">
    <property type="entry name" value="AAA_16"/>
</dbReference>
<dbReference type="Pfam" id="PF13191">
    <property type="entry name" value="AAA_16"/>
    <property type="match status" value="1"/>
</dbReference>
<dbReference type="SMART" id="SM00421">
    <property type="entry name" value="HTH_LUXR"/>
    <property type="match status" value="1"/>
</dbReference>
<dbReference type="PANTHER" id="PTHR16305:SF35">
    <property type="entry name" value="TRANSCRIPTIONAL ACTIVATOR DOMAIN"/>
    <property type="match status" value="1"/>
</dbReference>
<reference evidence="5" key="2">
    <citation type="submission" date="2012-01" db="EMBL/GenBank/DDBJ databases">
        <title>Noncontiguous Finished sequence of chromosome of Saccharomonospora glauca K62.</title>
        <authorList>
            <consortium name="US DOE Joint Genome Institute"/>
            <person name="Lucas S."/>
            <person name="Han J."/>
            <person name="Lapidus A."/>
            <person name="Cheng J.-F."/>
            <person name="Goodwin L."/>
            <person name="Pitluck S."/>
            <person name="Peters L."/>
            <person name="Mikhailova N."/>
            <person name="Held B."/>
            <person name="Detter J.C."/>
            <person name="Han C."/>
            <person name="Tapia R."/>
            <person name="Land M."/>
            <person name="Hauser L."/>
            <person name="Kyrpides N."/>
            <person name="Ivanova N."/>
            <person name="Pagani I."/>
            <person name="Brambilla E.-M."/>
            <person name="Klenk H.-P."/>
            <person name="Woyke T."/>
        </authorList>
    </citation>
    <scope>NUCLEOTIDE SEQUENCE [LARGE SCALE GENOMIC DNA]</scope>
    <source>
        <strain evidence="5">K62</strain>
    </source>
</reference>
<dbReference type="PROSITE" id="PS50043">
    <property type="entry name" value="HTH_LUXR_2"/>
    <property type="match status" value="1"/>
</dbReference>
<dbReference type="PROSITE" id="PS00622">
    <property type="entry name" value="HTH_LUXR_1"/>
    <property type="match status" value="1"/>
</dbReference>
<keyword evidence="2" id="KW-0067">ATP-binding</keyword>
<dbReference type="InterPro" id="IPR000792">
    <property type="entry name" value="Tscrpt_reg_LuxR_C"/>
</dbReference>
<protein>
    <submittedName>
        <fullName evidence="4">Transcriptional regulator, luxR family</fullName>
    </submittedName>
</protein>
<dbReference type="RefSeq" id="WP_005465956.1">
    <property type="nucleotide sequence ID" value="NZ_CM001484.1"/>
</dbReference>
<dbReference type="AlphaFoldDB" id="I1D5J7"/>
<dbReference type="PRINTS" id="PR00038">
    <property type="entry name" value="HTHLUXR"/>
</dbReference>
<proteinExistence type="predicted"/>
<dbReference type="GO" id="GO:0005524">
    <property type="term" value="F:ATP binding"/>
    <property type="evidence" value="ECO:0007669"/>
    <property type="project" value="UniProtKB-KW"/>
</dbReference>
<dbReference type="GO" id="GO:0004016">
    <property type="term" value="F:adenylate cyclase activity"/>
    <property type="evidence" value="ECO:0007669"/>
    <property type="project" value="TreeGrafter"/>
</dbReference>
<dbReference type="OrthoDB" id="134933at2"/>
<evidence type="ECO:0000259" key="3">
    <source>
        <dbReference type="PROSITE" id="PS50043"/>
    </source>
</evidence>
<evidence type="ECO:0000256" key="2">
    <source>
        <dbReference type="ARBA" id="ARBA00022840"/>
    </source>
</evidence>
<dbReference type="eggNOG" id="COG3267">
    <property type="taxonomic scope" value="Bacteria"/>
</dbReference>
<dbReference type="Gene3D" id="3.40.50.300">
    <property type="entry name" value="P-loop containing nucleotide triphosphate hydrolases"/>
    <property type="match status" value="1"/>
</dbReference>
<evidence type="ECO:0000256" key="1">
    <source>
        <dbReference type="ARBA" id="ARBA00022741"/>
    </source>
</evidence>
<dbReference type="PANTHER" id="PTHR16305">
    <property type="entry name" value="TESTICULAR SOLUBLE ADENYLYL CYCLASE"/>
    <property type="match status" value="1"/>
</dbReference>
<dbReference type="eggNOG" id="COG2197">
    <property type="taxonomic scope" value="Bacteria"/>
</dbReference>
<name>I1D5J7_9PSEU</name>
<dbReference type="STRING" id="928724.SacglDRAFT_03360"/>
<dbReference type="GO" id="GO:0005737">
    <property type="term" value="C:cytoplasm"/>
    <property type="evidence" value="ECO:0007669"/>
    <property type="project" value="TreeGrafter"/>
</dbReference>
<dbReference type="Proteomes" id="UP000005087">
    <property type="component" value="Chromosome"/>
</dbReference>
<dbReference type="GO" id="GO:0003677">
    <property type="term" value="F:DNA binding"/>
    <property type="evidence" value="ECO:0007669"/>
    <property type="project" value="InterPro"/>
</dbReference>
<dbReference type="InterPro" id="IPR027417">
    <property type="entry name" value="P-loop_NTPase"/>
</dbReference>
<accession>I1D5J7</accession>
<evidence type="ECO:0000313" key="5">
    <source>
        <dbReference type="Proteomes" id="UP000005087"/>
    </source>
</evidence>